<organism evidence="2 3">
    <name type="scientific">Oryza sativa subsp. japonica</name>
    <name type="common">Rice</name>
    <dbReference type="NCBI Taxonomy" id="39947"/>
    <lineage>
        <taxon>Eukaryota</taxon>
        <taxon>Viridiplantae</taxon>
        <taxon>Streptophyta</taxon>
        <taxon>Embryophyta</taxon>
        <taxon>Tracheophyta</taxon>
        <taxon>Spermatophyta</taxon>
        <taxon>Magnoliopsida</taxon>
        <taxon>Liliopsida</taxon>
        <taxon>Poales</taxon>
        <taxon>Poaceae</taxon>
        <taxon>BOP clade</taxon>
        <taxon>Oryzoideae</taxon>
        <taxon>Oryzeae</taxon>
        <taxon>Oryzinae</taxon>
        <taxon>Oryza</taxon>
        <taxon>Oryza sativa</taxon>
    </lineage>
</organism>
<feature type="compositionally biased region" description="Basic residues" evidence="1">
    <location>
        <begin position="123"/>
        <end position="133"/>
    </location>
</feature>
<feature type="region of interest" description="Disordered" evidence="1">
    <location>
        <begin position="26"/>
        <end position="82"/>
    </location>
</feature>
<accession>A0A0P0V9A7</accession>
<dbReference type="InParanoid" id="A0A0P0V9A7"/>
<dbReference type="AlphaFoldDB" id="A0A0P0V9A7"/>
<feature type="compositionally biased region" description="Basic and acidic residues" evidence="1">
    <location>
        <begin position="134"/>
        <end position="143"/>
    </location>
</feature>
<feature type="non-terminal residue" evidence="2">
    <location>
        <position position="1"/>
    </location>
</feature>
<proteinExistence type="predicted"/>
<dbReference type="PaxDb" id="39947-A0A0P0V9A7"/>
<name>A0A0P0V9A7_ORYSJ</name>
<evidence type="ECO:0000313" key="3">
    <source>
        <dbReference type="Proteomes" id="UP000059680"/>
    </source>
</evidence>
<dbReference type="Proteomes" id="UP000059680">
    <property type="component" value="Chromosome 1"/>
</dbReference>
<feature type="compositionally biased region" description="Basic and acidic residues" evidence="1">
    <location>
        <begin position="54"/>
        <end position="72"/>
    </location>
</feature>
<dbReference type="Gramene" id="Os01t0801800-01">
    <property type="protein sequence ID" value="Os01t0801800-01"/>
    <property type="gene ID" value="Os01g0801800"/>
</dbReference>
<keyword evidence="3" id="KW-1185">Reference proteome</keyword>
<feature type="region of interest" description="Disordered" evidence="1">
    <location>
        <begin position="114"/>
        <end position="143"/>
    </location>
</feature>
<reference evidence="2 3" key="2">
    <citation type="journal article" date="2013" name="Plant Cell Physiol.">
        <title>Rice Annotation Project Database (RAP-DB): an integrative and interactive database for rice genomics.</title>
        <authorList>
            <person name="Sakai H."/>
            <person name="Lee S.S."/>
            <person name="Tanaka T."/>
            <person name="Numa H."/>
            <person name="Kim J."/>
            <person name="Kawahara Y."/>
            <person name="Wakimoto H."/>
            <person name="Yang C.C."/>
            <person name="Iwamoto M."/>
            <person name="Abe T."/>
            <person name="Yamada Y."/>
            <person name="Muto A."/>
            <person name="Inokuchi H."/>
            <person name="Ikemura T."/>
            <person name="Matsumoto T."/>
            <person name="Sasaki T."/>
            <person name="Itoh T."/>
        </authorList>
    </citation>
    <scope>NUCLEOTIDE SEQUENCE [LARGE SCALE GENOMIC DNA]</scope>
    <source>
        <strain evidence="3">cv. Nipponbare</strain>
    </source>
</reference>
<dbReference type="EMBL" id="AP014957">
    <property type="protein sequence ID" value="BAS74803.1"/>
    <property type="molecule type" value="Genomic_DNA"/>
</dbReference>
<reference evidence="3" key="1">
    <citation type="journal article" date="2005" name="Nature">
        <title>The map-based sequence of the rice genome.</title>
        <authorList>
            <consortium name="International rice genome sequencing project (IRGSP)"/>
            <person name="Matsumoto T."/>
            <person name="Wu J."/>
            <person name="Kanamori H."/>
            <person name="Katayose Y."/>
            <person name="Fujisawa M."/>
            <person name="Namiki N."/>
            <person name="Mizuno H."/>
            <person name="Yamamoto K."/>
            <person name="Antonio B.A."/>
            <person name="Baba T."/>
            <person name="Sakata K."/>
            <person name="Nagamura Y."/>
            <person name="Aoki H."/>
            <person name="Arikawa K."/>
            <person name="Arita K."/>
            <person name="Bito T."/>
            <person name="Chiden Y."/>
            <person name="Fujitsuka N."/>
            <person name="Fukunaka R."/>
            <person name="Hamada M."/>
            <person name="Harada C."/>
            <person name="Hayashi A."/>
            <person name="Hijishita S."/>
            <person name="Honda M."/>
            <person name="Hosokawa S."/>
            <person name="Ichikawa Y."/>
            <person name="Idonuma A."/>
            <person name="Iijima M."/>
            <person name="Ikeda M."/>
            <person name="Ikeno M."/>
            <person name="Ito K."/>
            <person name="Ito S."/>
            <person name="Ito T."/>
            <person name="Ito Y."/>
            <person name="Ito Y."/>
            <person name="Iwabuchi A."/>
            <person name="Kamiya K."/>
            <person name="Karasawa W."/>
            <person name="Kurita K."/>
            <person name="Katagiri S."/>
            <person name="Kikuta A."/>
            <person name="Kobayashi H."/>
            <person name="Kobayashi N."/>
            <person name="Machita K."/>
            <person name="Maehara T."/>
            <person name="Masukawa M."/>
            <person name="Mizubayashi T."/>
            <person name="Mukai Y."/>
            <person name="Nagasaki H."/>
            <person name="Nagata Y."/>
            <person name="Naito S."/>
            <person name="Nakashima M."/>
            <person name="Nakama Y."/>
            <person name="Nakamichi Y."/>
            <person name="Nakamura M."/>
            <person name="Meguro A."/>
            <person name="Negishi M."/>
            <person name="Ohta I."/>
            <person name="Ohta T."/>
            <person name="Okamoto M."/>
            <person name="Ono N."/>
            <person name="Saji S."/>
            <person name="Sakaguchi M."/>
            <person name="Sakai K."/>
            <person name="Shibata M."/>
            <person name="Shimokawa T."/>
            <person name="Song J."/>
            <person name="Takazaki Y."/>
            <person name="Terasawa K."/>
            <person name="Tsugane M."/>
            <person name="Tsuji K."/>
            <person name="Ueda S."/>
            <person name="Waki K."/>
            <person name="Yamagata H."/>
            <person name="Yamamoto M."/>
            <person name="Yamamoto S."/>
            <person name="Yamane H."/>
            <person name="Yoshiki S."/>
            <person name="Yoshihara R."/>
            <person name="Yukawa K."/>
            <person name="Zhong H."/>
            <person name="Yano M."/>
            <person name="Yuan Q."/>
            <person name="Ouyang S."/>
            <person name="Liu J."/>
            <person name="Jones K.M."/>
            <person name="Gansberger K."/>
            <person name="Moffat K."/>
            <person name="Hill J."/>
            <person name="Bera J."/>
            <person name="Fadrosh D."/>
            <person name="Jin S."/>
            <person name="Johri S."/>
            <person name="Kim M."/>
            <person name="Overton L."/>
            <person name="Reardon M."/>
            <person name="Tsitrin T."/>
            <person name="Vuong H."/>
            <person name="Weaver B."/>
            <person name="Ciecko A."/>
            <person name="Tallon L."/>
            <person name="Jackson J."/>
            <person name="Pai G."/>
            <person name="Aken S.V."/>
            <person name="Utterback T."/>
            <person name="Reidmuller S."/>
            <person name="Feldblyum T."/>
            <person name="Hsiao J."/>
            <person name="Zismann V."/>
            <person name="Iobst S."/>
            <person name="de Vazeille A.R."/>
            <person name="Buell C.R."/>
            <person name="Ying K."/>
            <person name="Li Y."/>
            <person name="Lu T."/>
            <person name="Huang Y."/>
            <person name="Zhao Q."/>
            <person name="Feng Q."/>
            <person name="Zhang L."/>
            <person name="Zhu J."/>
            <person name="Weng Q."/>
            <person name="Mu J."/>
            <person name="Lu Y."/>
            <person name="Fan D."/>
            <person name="Liu Y."/>
            <person name="Guan J."/>
            <person name="Zhang Y."/>
            <person name="Yu S."/>
            <person name="Liu X."/>
            <person name="Zhang Y."/>
            <person name="Hong G."/>
            <person name="Han B."/>
            <person name="Choisne N."/>
            <person name="Demange N."/>
            <person name="Orjeda G."/>
            <person name="Samain S."/>
            <person name="Cattolico L."/>
            <person name="Pelletier E."/>
            <person name="Couloux A."/>
            <person name="Segurens B."/>
            <person name="Wincker P."/>
            <person name="D'Hont A."/>
            <person name="Scarpelli C."/>
            <person name="Weissenbach J."/>
            <person name="Salanoubat M."/>
            <person name="Quetier F."/>
            <person name="Yu Y."/>
            <person name="Kim H.R."/>
            <person name="Rambo T."/>
            <person name="Currie J."/>
            <person name="Collura K."/>
            <person name="Luo M."/>
            <person name="Yang T."/>
            <person name="Ammiraju J.S.S."/>
            <person name="Engler F."/>
            <person name="Soderlund C."/>
            <person name="Wing R.A."/>
            <person name="Palmer L.E."/>
            <person name="de la Bastide M."/>
            <person name="Spiegel L."/>
            <person name="Nascimento L."/>
            <person name="Zutavern T."/>
            <person name="O'Shaughnessy A."/>
            <person name="Dike S."/>
            <person name="Dedhia N."/>
            <person name="Preston R."/>
            <person name="Balija V."/>
            <person name="McCombie W.R."/>
            <person name="Chow T."/>
            <person name="Chen H."/>
            <person name="Chung M."/>
            <person name="Chen C."/>
            <person name="Shaw J."/>
            <person name="Wu H."/>
            <person name="Hsiao K."/>
            <person name="Chao Y."/>
            <person name="Chu M."/>
            <person name="Cheng C."/>
            <person name="Hour A."/>
            <person name="Lee P."/>
            <person name="Lin S."/>
            <person name="Lin Y."/>
            <person name="Liou J."/>
            <person name="Liu S."/>
            <person name="Hsing Y."/>
            <person name="Raghuvanshi S."/>
            <person name="Mohanty A."/>
            <person name="Bharti A.K."/>
            <person name="Gaur A."/>
            <person name="Gupta V."/>
            <person name="Kumar D."/>
            <person name="Ravi V."/>
            <person name="Vij S."/>
            <person name="Kapur A."/>
            <person name="Khurana P."/>
            <person name="Khurana P."/>
            <person name="Khurana J.P."/>
            <person name="Tyagi A.K."/>
            <person name="Gaikwad K."/>
            <person name="Singh A."/>
            <person name="Dalal V."/>
            <person name="Srivastava S."/>
            <person name="Dixit A."/>
            <person name="Pal A.K."/>
            <person name="Ghazi I.A."/>
            <person name="Yadav M."/>
            <person name="Pandit A."/>
            <person name="Bhargava A."/>
            <person name="Sureshbabu K."/>
            <person name="Batra K."/>
            <person name="Sharma T.R."/>
            <person name="Mohapatra T."/>
            <person name="Singh N.K."/>
            <person name="Messing J."/>
            <person name="Nelson A.B."/>
            <person name="Fuks G."/>
            <person name="Kavchok S."/>
            <person name="Keizer G."/>
            <person name="Linton E."/>
            <person name="Llaca V."/>
            <person name="Song R."/>
            <person name="Tanyolac B."/>
            <person name="Young S."/>
            <person name="Ho-Il K."/>
            <person name="Hahn J.H."/>
            <person name="Sangsakoo G."/>
            <person name="Vanavichit A."/>
            <person name="de Mattos Luiz.A.T."/>
            <person name="Zimmer P.D."/>
            <person name="Malone G."/>
            <person name="Dellagostin O."/>
            <person name="de Oliveira A.C."/>
            <person name="Bevan M."/>
            <person name="Bancroft I."/>
            <person name="Minx P."/>
            <person name="Cordum H."/>
            <person name="Wilson R."/>
            <person name="Cheng Z."/>
            <person name="Jin W."/>
            <person name="Jiang J."/>
            <person name="Leong S.A."/>
            <person name="Iwama H."/>
            <person name="Gojobori T."/>
            <person name="Itoh T."/>
            <person name="Niimura Y."/>
            <person name="Fujii Y."/>
            <person name="Habara T."/>
            <person name="Sakai H."/>
            <person name="Sato Y."/>
            <person name="Wilson G."/>
            <person name="Kumar K."/>
            <person name="McCouch S."/>
            <person name="Juretic N."/>
            <person name="Hoen D."/>
            <person name="Wright S."/>
            <person name="Bruskiewich R."/>
            <person name="Bureau T."/>
            <person name="Miyao A."/>
            <person name="Hirochika H."/>
            <person name="Nishikawa T."/>
            <person name="Kadowaki K."/>
            <person name="Sugiura M."/>
            <person name="Burr B."/>
            <person name="Sasaki T."/>
        </authorList>
    </citation>
    <scope>NUCLEOTIDE SEQUENCE [LARGE SCALE GENOMIC DNA]</scope>
    <source>
        <strain evidence="3">cv. Nipponbare</strain>
    </source>
</reference>
<evidence type="ECO:0000256" key="1">
    <source>
        <dbReference type="SAM" id="MobiDB-lite"/>
    </source>
</evidence>
<evidence type="ECO:0000313" key="2">
    <source>
        <dbReference type="EMBL" id="BAS74803.1"/>
    </source>
</evidence>
<protein>
    <submittedName>
        <fullName evidence="2">Os01g0801800 protein</fullName>
    </submittedName>
</protein>
<reference evidence="2 3" key="3">
    <citation type="journal article" date="2013" name="Rice">
        <title>Improvement of the Oryza sativa Nipponbare reference genome using next generation sequence and optical map data.</title>
        <authorList>
            <person name="Kawahara Y."/>
            <person name="de la Bastide M."/>
            <person name="Hamilton J.P."/>
            <person name="Kanamori H."/>
            <person name="McCombie W.R."/>
            <person name="Ouyang S."/>
            <person name="Schwartz D.C."/>
            <person name="Tanaka T."/>
            <person name="Wu J."/>
            <person name="Zhou S."/>
            <person name="Childs K.L."/>
            <person name="Davidson R.M."/>
            <person name="Lin H."/>
            <person name="Quesada-Ocampo L."/>
            <person name="Vaillancourt B."/>
            <person name="Sakai H."/>
            <person name="Lee S.S."/>
            <person name="Kim J."/>
            <person name="Numa H."/>
            <person name="Itoh T."/>
            <person name="Buell C.R."/>
            <person name="Matsumoto T."/>
        </authorList>
    </citation>
    <scope>NUCLEOTIDE SEQUENCE [LARGE SCALE GENOMIC DNA]</scope>
    <source>
        <strain evidence="3">cv. Nipponbare</strain>
    </source>
</reference>
<sequence>TSTIAAELPRRRRGLCSSALRCVDFPRASCSPPPPVHHPRSLPKAPPLAAAKINGDRRETKANKGEKEERLKGYGGASGGVPEEGASFGCVVFVGCAGKPASLDEDARCAGGAPLAWIDKPRGGGRSHRRRRRTHDEIEPIAQ</sequence>
<gene>
    <name evidence="2" type="ordered locus">Os01g0801800</name>
    <name evidence="2" type="ORF">OSNPB_010801800</name>
</gene>